<evidence type="ECO:0000313" key="1">
    <source>
        <dbReference type="EMBL" id="MCA9380913.1"/>
    </source>
</evidence>
<evidence type="ECO:0000313" key="2">
    <source>
        <dbReference type="Proteomes" id="UP000775877"/>
    </source>
</evidence>
<dbReference type="Pfam" id="PF20140">
    <property type="entry name" value="DUF6530"/>
    <property type="match status" value="1"/>
</dbReference>
<comment type="caution">
    <text evidence="1">The sequence shown here is derived from an EMBL/GenBank/DDBJ whole genome shotgun (WGS) entry which is preliminary data.</text>
</comment>
<protein>
    <submittedName>
        <fullName evidence="1">Uncharacterized protein</fullName>
    </submittedName>
</protein>
<dbReference type="EMBL" id="JAGQLJ010000028">
    <property type="protein sequence ID" value="MCA9380913.1"/>
    <property type="molecule type" value="Genomic_DNA"/>
</dbReference>
<reference evidence="1" key="2">
    <citation type="journal article" date="2021" name="Microbiome">
        <title>Successional dynamics and alternative stable states in a saline activated sludge microbial community over 9 years.</title>
        <authorList>
            <person name="Wang Y."/>
            <person name="Ye J."/>
            <person name="Ju F."/>
            <person name="Liu L."/>
            <person name="Boyd J.A."/>
            <person name="Deng Y."/>
            <person name="Parks D.H."/>
            <person name="Jiang X."/>
            <person name="Yin X."/>
            <person name="Woodcroft B.J."/>
            <person name="Tyson G.W."/>
            <person name="Hugenholtz P."/>
            <person name="Polz M.F."/>
            <person name="Zhang T."/>
        </authorList>
    </citation>
    <scope>NUCLEOTIDE SEQUENCE</scope>
    <source>
        <strain evidence="1">HKST-UBA13</strain>
    </source>
</reference>
<dbReference type="AlphaFoldDB" id="A0A955L175"/>
<dbReference type="Proteomes" id="UP000775877">
    <property type="component" value="Unassembled WGS sequence"/>
</dbReference>
<gene>
    <name evidence="1" type="ORF">KC678_01475</name>
</gene>
<dbReference type="InterPro" id="IPR045352">
    <property type="entry name" value="DUF6530"/>
</dbReference>
<name>A0A955L175_9BACT</name>
<sequence length="133" mass="15477">MSIPKHLKHKPILGVENYEIIDGKYAGNSDAKAISIGKAQWDNNEISAKVFRHTGTKWSRQSEELPLHRVLDLANLILSAYLQKQGNYVQSTILNEEIIEPDEYEKIKEYIKDNPYLEERIRELQNTLKKIQK</sequence>
<accession>A0A955L175</accession>
<proteinExistence type="predicted"/>
<organism evidence="1 2">
    <name type="scientific">Candidatus Dojkabacteria bacterium</name>
    <dbReference type="NCBI Taxonomy" id="2099670"/>
    <lineage>
        <taxon>Bacteria</taxon>
        <taxon>Candidatus Dojkabacteria</taxon>
    </lineage>
</organism>
<reference evidence="1" key="1">
    <citation type="submission" date="2020-04" db="EMBL/GenBank/DDBJ databases">
        <authorList>
            <person name="Zhang T."/>
        </authorList>
    </citation>
    <scope>NUCLEOTIDE SEQUENCE</scope>
    <source>
        <strain evidence="1">HKST-UBA13</strain>
    </source>
</reference>